<dbReference type="PANTHER" id="PTHR20883">
    <property type="entry name" value="PHYTANOYL-COA DIOXYGENASE DOMAIN CONTAINING 1"/>
    <property type="match status" value="1"/>
</dbReference>
<dbReference type="RefSeq" id="XP_004347971.1">
    <property type="nucleotide sequence ID" value="XM_004347921.2"/>
</dbReference>
<evidence type="ECO:0000313" key="2">
    <source>
        <dbReference type="EMBL" id="KJE93341.1"/>
    </source>
</evidence>
<evidence type="ECO:0000313" key="3">
    <source>
        <dbReference type="Proteomes" id="UP000008743"/>
    </source>
</evidence>
<dbReference type="EMBL" id="KE346365">
    <property type="protein sequence ID" value="KJE93341.1"/>
    <property type="molecule type" value="Genomic_DNA"/>
</dbReference>
<gene>
    <name evidence="2" type="ORF">CAOG_004146</name>
</gene>
<sequence length="308" mass="34513">MAAIANASRRLFSSLAANSRALSSVSAAAPAAAAAIQTPASYANKILGMNEVNQYNRDGFLVVPNLFTPIEKKKIFEWTDQISALPETKGKWMQYFENKNGQRLLCRTENFLDYFPELDQLIRGKITDAVSDLLQEPALLYKEKINFKLPHSSGFEPHQDAPAYTTFKQRLHLTAMIAADKAVIENGCLEVVRGEHTKGMLPHPGGIMEEWLVKKWEQEKKWEPVQVEAGTILFFGSFLPHRSGPNVSDRSRRAYYLTYNALSDGDFRSAYYADKRIQFPPQIERVAGVDYSAGASVYNVANPIDTKA</sequence>
<evidence type="ECO:0000256" key="1">
    <source>
        <dbReference type="ARBA" id="ARBA00001962"/>
    </source>
</evidence>
<dbReference type="GO" id="GO:0016491">
    <property type="term" value="F:oxidoreductase activity"/>
    <property type="evidence" value="ECO:0007669"/>
    <property type="project" value="UniProtKB-ARBA"/>
</dbReference>
<dbReference type="PANTHER" id="PTHR20883:SF48">
    <property type="entry name" value="ECTOINE DIOXYGENASE"/>
    <property type="match status" value="1"/>
</dbReference>
<dbReference type="Proteomes" id="UP000008743">
    <property type="component" value="Unassembled WGS sequence"/>
</dbReference>
<dbReference type="Gene3D" id="2.60.120.620">
    <property type="entry name" value="q2cbj1_9rhob like domain"/>
    <property type="match status" value="1"/>
</dbReference>
<dbReference type="InterPro" id="IPR008775">
    <property type="entry name" value="Phytyl_CoA_dOase-like"/>
</dbReference>
<dbReference type="OMA" id="EWPATHM"/>
<protein>
    <submittedName>
        <fullName evidence="2">Epoxidase subunit A</fullName>
    </submittedName>
</protein>
<proteinExistence type="predicted"/>
<dbReference type="STRING" id="595528.A0A0D2UE06"/>
<dbReference type="GO" id="GO:0046872">
    <property type="term" value="F:metal ion binding"/>
    <property type="evidence" value="ECO:0007669"/>
    <property type="project" value="UniProtKB-ARBA"/>
</dbReference>
<dbReference type="SUPFAM" id="SSF51197">
    <property type="entry name" value="Clavaminate synthase-like"/>
    <property type="match status" value="1"/>
</dbReference>
<name>A0A0D2UE06_CAPO3</name>
<dbReference type="eggNOG" id="KOG3290">
    <property type="taxonomic scope" value="Eukaryota"/>
</dbReference>
<dbReference type="PhylomeDB" id="A0A0D2UE06"/>
<dbReference type="AlphaFoldDB" id="A0A0D2UE06"/>
<organism evidence="2 3">
    <name type="scientific">Capsaspora owczarzaki (strain ATCC 30864)</name>
    <dbReference type="NCBI Taxonomy" id="595528"/>
    <lineage>
        <taxon>Eukaryota</taxon>
        <taxon>Filasterea</taxon>
        <taxon>Capsaspora</taxon>
    </lineage>
</organism>
<dbReference type="Pfam" id="PF05721">
    <property type="entry name" value="PhyH"/>
    <property type="match status" value="1"/>
</dbReference>
<keyword evidence="3" id="KW-1185">Reference proteome</keyword>
<dbReference type="InParanoid" id="A0A0D2UE06"/>
<dbReference type="OrthoDB" id="445007at2759"/>
<accession>A0A0D2UE06</accession>
<reference evidence="3" key="1">
    <citation type="submission" date="2011-02" db="EMBL/GenBank/DDBJ databases">
        <title>The Genome Sequence of Capsaspora owczarzaki ATCC 30864.</title>
        <authorList>
            <person name="Russ C."/>
            <person name="Cuomo C."/>
            <person name="Burger G."/>
            <person name="Gray M.W."/>
            <person name="Holland P.W.H."/>
            <person name="King N."/>
            <person name="Lang F.B.F."/>
            <person name="Roger A.J."/>
            <person name="Ruiz-Trillo I."/>
            <person name="Young S.K."/>
            <person name="Zeng Q."/>
            <person name="Gargeya S."/>
            <person name="Alvarado L."/>
            <person name="Berlin A."/>
            <person name="Chapman S.B."/>
            <person name="Chen Z."/>
            <person name="Freedman E."/>
            <person name="Gellesch M."/>
            <person name="Goldberg J."/>
            <person name="Griggs A."/>
            <person name="Gujja S."/>
            <person name="Heilman E."/>
            <person name="Heiman D."/>
            <person name="Howarth C."/>
            <person name="Mehta T."/>
            <person name="Neiman D."/>
            <person name="Pearson M."/>
            <person name="Roberts A."/>
            <person name="Saif S."/>
            <person name="Shea T."/>
            <person name="Shenoy N."/>
            <person name="Sisk P."/>
            <person name="Stolte C."/>
            <person name="Sykes S."/>
            <person name="White J."/>
            <person name="Yandava C."/>
            <person name="Haas B."/>
            <person name="Nusbaum C."/>
            <person name="Birren B."/>
        </authorList>
    </citation>
    <scope>NUCLEOTIDE SEQUENCE</scope>
    <source>
        <strain evidence="3">ATCC 30864</strain>
    </source>
</reference>
<comment type="cofactor">
    <cofactor evidence="1">
        <name>Fe cation</name>
        <dbReference type="ChEBI" id="CHEBI:24875"/>
    </cofactor>
</comment>